<dbReference type="EMBL" id="GBRH01276108">
    <property type="protein sequence ID" value="JAD21787.1"/>
    <property type="molecule type" value="Transcribed_RNA"/>
</dbReference>
<evidence type="ECO:0000313" key="1">
    <source>
        <dbReference type="EMBL" id="JAD21787.1"/>
    </source>
</evidence>
<accession>A0A0A8YF29</accession>
<organism evidence="1">
    <name type="scientific">Arundo donax</name>
    <name type="common">Giant reed</name>
    <name type="synonym">Donax arundinaceus</name>
    <dbReference type="NCBI Taxonomy" id="35708"/>
    <lineage>
        <taxon>Eukaryota</taxon>
        <taxon>Viridiplantae</taxon>
        <taxon>Streptophyta</taxon>
        <taxon>Embryophyta</taxon>
        <taxon>Tracheophyta</taxon>
        <taxon>Spermatophyta</taxon>
        <taxon>Magnoliopsida</taxon>
        <taxon>Liliopsida</taxon>
        <taxon>Poales</taxon>
        <taxon>Poaceae</taxon>
        <taxon>PACMAD clade</taxon>
        <taxon>Arundinoideae</taxon>
        <taxon>Arundineae</taxon>
        <taxon>Arundo</taxon>
    </lineage>
</organism>
<reference evidence="1" key="1">
    <citation type="submission" date="2014-09" db="EMBL/GenBank/DDBJ databases">
        <authorList>
            <person name="Magalhaes I.L.F."/>
            <person name="Oliveira U."/>
            <person name="Santos F.R."/>
            <person name="Vidigal T.H.D.A."/>
            <person name="Brescovit A.D."/>
            <person name="Santos A.J."/>
        </authorList>
    </citation>
    <scope>NUCLEOTIDE SEQUENCE</scope>
    <source>
        <tissue evidence="1">Shoot tissue taken approximately 20 cm above the soil surface</tissue>
    </source>
</reference>
<protein>
    <submittedName>
        <fullName evidence="1">Uncharacterized protein</fullName>
    </submittedName>
</protein>
<name>A0A0A8YF29_ARUDO</name>
<proteinExistence type="predicted"/>
<reference evidence="1" key="2">
    <citation type="journal article" date="2015" name="Data Brief">
        <title>Shoot transcriptome of the giant reed, Arundo donax.</title>
        <authorList>
            <person name="Barrero R.A."/>
            <person name="Guerrero F.D."/>
            <person name="Moolhuijzen P."/>
            <person name="Goolsby J.A."/>
            <person name="Tidwell J."/>
            <person name="Bellgard S.E."/>
            <person name="Bellgard M.I."/>
        </authorList>
    </citation>
    <scope>NUCLEOTIDE SEQUENCE</scope>
    <source>
        <tissue evidence="1">Shoot tissue taken approximately 20 cm above the soil surface</tissue>
    </source>
</reference>
<dbReference type="AlphaFoldDB" id="A0A0A8YF29"/>
<sequence length="53" mass="6358">MIKLNMSLHRVFICMFYHRSKKMVAKSPYRLRQDSTQSYCCWALVLNHSSSFI</sequence>